<evidence type="ECO:0000313" key="3">
    <source>
        <dbReference type="Proteomes" id="UP000256328"/>
    </source>
</evidence>
<proteinExistence type="predicted"/>
<keyword evidence="3" id="KW-1185">Reference proteome</keyword>
<reference evidence="2 3" key="1">
    <citation type="journal article" date="2018" name="IMA Fungus">
        <title>IMA Genome-F 9: Draft genome sequence of Annulohypoxylon stygium, Aspergillus mulundensis, Berkeleyomyces basicola (syn. Thielaviopsis basicola), Ceratocystis smalleyi, two Cercospora beticola strains, Coleophoma cylindrospora, Fusarium fracticaudum, Phialophora cf. hyalina, and Morchella septimelata.</title>
        <authorList>
            <person name="Wingfield B.D."/>
            <person name="Bills G.F."/>
            <person name="Dong Y."/>
            <person name="Huang W."/>
            <person name="Nel W.J."/>
            <person name="Swalarsk-Parry B.S."/>
            <person name="Vaghefi N."/>
            <person name="Wilken P.M."/>
            <person name="An Z."/>
            <person name="de Beer Z.W."/>
            <person name="De Vos L."/>
            <person name="Chen L."/>
            <person name="Duong T.A."/>
            <person name="Gao Y."/>
            <person name="Hammerbacher A."/>
            <person name="Kikkert J.R."/>
            <person name="Li Y."/>
            <person name="Li H."/>
            <person name="Li K."/>
            <person name="Li Q."/>
            <person name="Liu X."/>
            <person name="Ma X."/>
            <person name="Naidoo K."/>
            <person name="Pethybridge S.J."/>
            <person name="Sun J."/>
            <person name="Steenkamp E.T."/>
            <person name="van der Nest M.A."/>
            <person name="van Wyk S."/>
            <person name="Wingfield M.J."/>
            <person name="Xiong C."/>
            <person name="Yue Q."/>
            <person name="Zhang X."/>
        </authorList>
    </citation>
    <scope>NUCLEOTIDE SEQUENCE [LARGE SCALE GENOMIC DNA]</scope>
    <source>
        <strain evidence="2 3">BP5796</strain>
    </source>
</reference>
<sequence>MPIRLYRPTVLPSRLTALDHAFASLPSPYQALASSPHLLPLPDGPPTLPRRLQTWGKSMLSMSPYGFATSVSAVSLFYLRFSFGRFAWRHQTQRIVGSGSPVAAEVLPATTDIDDTRLHSLGTRTPTQCILLLLLA</sequence>
<evidence type="ECO:0000256" key="1">
    <source>
        <dbReference type="SAM" id="Phobius"/>
    </source>
</evidence>
<gene>
    <name evidence="2" type="ORF">BP5796_06732</name>
</gene>
<keyword evidence="1" id="KW-0472">Membrane</keyword>
<dbReference type="AlphaFoldDB" id="A0A3D8RQ29"/>
<comment type="caution">
    <text evidence="2">The sequence shown here is derived from an EMBL/GenBank/DDBJ whole genome shotgun (WGS) entry which is preliminary data.</text>
</comment>
<dbReference type="EMBL" id="PDLN01000009">
    <property type="protein sequence ID" value="RDW75911.1"/>
    <property type="molecule type" value="Genomic_DNA"/>
</dbReference>
<evidence type="ECO:0000313" key="2">
    <source>
        <dbReference type="EMBL" id="RDW75911.1"/>
    </source>
</evidence>
<dbReference type="Proteomes" id="UP000256328">
    <property type="component" value="Unassembled WGS sequence"/>
</dbReference>
<feature type="transmembrane region" description="Helical" evidence="1">
    <location>
        <begin position="57"/>
        <end position="79"/>
    </location>
</feature>
<keyword evidence="1" id="KW-1133">Transmembrane helix</keyword>
<keyword evidence="1" id="KW-0812">Transmembrane</keyword>
<protein>
    <submittedName>
        <fullName evidence="2">Uncharacterized protein</fullName>
    </submittedName>
</protein>
<accession>A0A3D8RQ29</accession>
<name>A0A3D8RQ29_9HELO</name>
<organism evidence="2 3">
    <name type="scientific">Coleophoma crateriformis</name>
    <dbReference type="NCBI Taxonomy" id="565419"/>
    <lineage>
        <taxon>Eukaryota</taxon>
        <taxon>Fungi</taxon>
        <taxon>Dikarya</taxon>
        <taxon>Ascomycota</taxon>
        <taxon>Pezizomycotina</taxon>
        <taxon>Leotiomycetes</taxon>
        <taxon>Helotiales</taxon>
        <taxon>Dermateaceae</taxon>
        <taxon>Coleophoma</taxon>
    </lineage>
</organism>